<keyword evidence="2" id="KW-0597">Phosphoprotein</keyword>
<organism evidence="4 5">
    <name type="scientific">Actinocrispum wychmicini</name>
    <dbReference type="NCBI Taxonomy" id="1213861"/>
    <lineage>
        <taxon>Bacteria</taxon>
        <taxon>Bacillati</taxon>
        <taxon>Actinomycetota</taxon>
        <taxon>Actinomycetes</taxon>
        <taxon>Pseudonocardiales</taxon>
        <taxon>Pseudonocardiaceae</taxon>
        <taxon>Actinocrispum</taxon>
    </lineage>
</organism>
<proteinExistence type="predicted"/>
<dbReference type="GO" id="GO:0044550">
    <property type="term" value="P:secondary metabolite biosynthetic process"/>
    <property type="evidence" value="ECO:0007669"/>
    <property type="project" value="TreeGrafter"/>
</dbReference>
<dbReference type="Pfam" id="PF13193">
    <property type="entry name" value="AMP-binding_C"/>
    <property type="match status" value="1"/>
</dbReference>
<comment type="caution">
    <text evidence="4">The sequence shown here is derived from an EMBL/GenBank/DDBJ whole genome shotgun (WGS) entry which is preliminary data.</text>
</comment>
<gene>
    <name evidence="4" type="ORF">EV192_104371</name>
</gene>
<dbReference type="SUPFAM" id="SSF56801">
    <property type="entry name" value="Acetyl-CoA synthetase-like"/>
    <property type="match status" value="1"/>
</dbReference>
<dbReference type="GO" id="GO:0031177">
    <property type="term" value="F:phosphopantetheine binding"/>
    <property type="evidence" value="ECO:0007669"/>
    <property type="project" value="InterPro"/>
</dbReference>
<dbReference type="InterPro" id="IPR020845">
    <property type="entry name" value="AMP-binding_CS"/>
</dbReference>
<dbReference type="AlphaFoldDB" id="A0A4R2JRP2"/>
<dbReference type="GO" id="GO:0043041">
    <property type="term" value="P:amino acid activation for nonribosomal peptide biosynthetic process"/>
    <property type="evidence" value="ECO:0007669"/>
    <property type="project" value="TreeGrafter"/>
</dbReference>
<keyword evidence="5" id="KW-1185">Reference proteome</keyword>
<sequence length="581" mass="62852">MTGETPPATLVSMFAGTVARVPDRPAVNDGDHRLTYAELNVRAEAVAEDLRALGVGREDRVACHLDRGAELFVAILGILKAGAAYVPVDTRYPDARRDLLIADSRPAALVTDRTVPVDVPVIDVDIARTAPVRQPDVRPQDAAAVLFTSGSSGRPKAVVLQHDNLVSFATNPALPALAETDRVGQVSSISFDAFGFETWCAFAGGAEIVVLPAMADLLGSDIRRELKRRQITAMLVPTMAVNHVLREDLDAFSALRVLCTGGDVISPAACRELLGGEFTGEFVNLYGPTEGTTASTAHCVTKADLDADAVPIGLPLAGERVYLLDEQLKEVAPGEVGQLHIGGAGVARGYLDQPELTAEKFLTDPFAGGRMYATGDLARRRPDGVLEFLGRADNQVKVRGYRVEPGEVERTLGRHPEVRDVAVLVAGHEQDKHLVAVVVCYDRTSPRELRDYAAERMPEFMVPSSFLLVPGIPANEHGKRDIARLRELADEQLRRQGSRVAPDGEIEHYLAELWEDLLAVERIGATDDFFSLGGNSLLAFRVQRRITRELGVPLRPQDVLANSELRGLATLIQDRKGTGSP</sequence>
<evidence type="ECO:0000256" key="2">
    <source>
        <dbReference type="ARBA" id="ARBA00022553"/>
    </source>
</evidence>
<accession>A0A4R2JRP2</accession>
<protein>
    <submittedName>
        <fullName evidence="4">Amino acid adenylation domain-containing protein</fullName>
    </submittedName>
</protein>
<keyword evidence="1" id="KW-0596">Phosphopantetheine</keyword>
<dbReference type="RefSeq" id="WP_207926143.1">
    <property type="nucleotide sequence ID" value="NZ_SLWS01000004.1"/>
</dbReference>
<dbReference type="Gene3D" id="2.30.38.10">
    <property type="entry name" value="Luciferase, Domain 3"/>
    <property type="match status" value="1"/>
</dbReference>
<dbReference type="Pfam" id="PF00550">
    <property type="entry name" value="PP-binding"/>
    <property type="match status" value="1"/>
</dbReference>
<dbReference type="GO" id="GO:0005737">
    <property type="term" value="C:cytoplasm"/>
    <property type="evidence" value="ECO:0007669"/>
    <property type="project" value="TreeGrafter"/>
</dbReference>
<dbReference type="CDD" id="cd05930">
    <property type="entry name" value="A_NRPS"/>
    <property type="match status" value="1"/>
</dbReference>
<dbReference type="Gene3D" id="3.30.300.30">
    <property type="match status" value="1"/>
</dbReference>
<dbReference type="Gene3D" id="3.40.50.980">
    <property type="match status" value="2"/>
</dbReference>
<dbReference type="Gene3D" id="1.10.1200.10">
    <property type="entry name" value="ACP-like"/>
    <property type="match status" value="1"/>
</dbReference>
<dbReference type="InterPro" id="IPR045851">
    <property type="entry name" value="AMP-bd_C_sf"/>
</dbReference>
<evidence type="ECO:0000313" key="5">
    <source>
        <dbReference type="Proteomes" id="UP000295680"/>
    </source>
</evidence>
<evidence type="ECO:0000259" key="3">
    <source>
        <dbReference type="PROSITE" id="PS50075"/>
    </source>
</evidence>
<dbReference type="Pfam" id="PF00501">
    <property type="entry name" value="AMP-binding"/>
    <property type="match status" value="1"/>
</dbReference>
<dbReference type="InterPro" id="IPR010071">
    <property type="entry name" value="AA_adenyl_dom"/>
</dbReference>
<name>A0A4R2JRP2_9PSEU</name>
<dbReference type="InterPro" id="IPR000873">
    <property type="entry name" value="AMP-dep_synth/lig_dom"/>
</dbReference>
<dbReference type="SMART" id="SM00823">
    <property type="entry name" value="PKS_PP"/>
    <property type="match status" value="1"/>
</dbReference>
<dbReference type="Proteomes" id="UP000295680">
    <property type="component" value="Unassembled WGS sequence"/>
</dbReference>
<feature type="domain" description="Carrier" evidence="3">
    <location>
        <begin position="501"/>
        <end position="576"/>
    </location>
</feature>
<dbReference type="InterPro" id="IPR036736">
    <property type="entry name" value="ACP-like_sf"/>
</dbReference>
<evidence type="ECO:0000256" key="1">
    <source>
        <dbReference type="ARBA" id="ARBA00022450"/>
    </source>
</evidence>
<dbReference type="PANTHER" id="PTHR45527">
    <property type="entry name" value="NONRIBOSOMAL PEPTIDE SYNTHETASE"/>
    <property type="match status" value="1"/>
</dbReference>
<dbReference type="EMBL" id="SLWS01000004">
    <property type="protein sequence ID" value="TCO59529.1"/>
    <property type="molecule type" value="Genomic_DNA"/>
</dbReference>
<dbReference type="SUPFAM" id="SSF47336">
    <property type="entry name" value="ACP-like"/>
    <property type="match status" value="1"/>
</dbReference>
<dbReference type="PROSITE" id="PS50075">
    <property type="entry name" value="CARRIER"/>
    <property type="match status" value="1"/>
</dbReference>
<dbReference type="PANTHER" id="PTHR45527:SF1">
    <property type="entry name" value="FATTY ACID SYNTHASE"/>
    <property type="match status" value="1"/>
</dbReference>
<reference evidence="4 5" key="1">
    <citation type="submission" date="2019-03" db="EMBL/GenBank/DDBJ databases">
        <title>Genomic Encyclopedia of Type Strains, Phase IV (KMG-IV): sequencing the most valuable type-strain genomes for metagenomic binning, comparative biology and taxonomic classification.</title>
        <authorList>
            <person name="Goeker M."/>
        </authorList>
    </citation>
    <scope>NUCLEOTIDE SEQUENCE [LARGE SCALE GENOMIC DNA]</scope>
    <source>
        <strain evidence="4 5">DSM 45934</strain>
    </source>
</reference>
<dbReference type="NCBIfam" id="TIGR01733">
    <property type="entry name" value="AA-adenyl-dom"/>
    <property type="match status" value="1"/>
</dbReference>
<dbReference type="InterPro" id="IPR025110">
    <property type="entry name" value="AMP-bd_C"/>
</dbReference>
<dbReference type="PROSITE" id="PS00455">
    <property type="entry name" value="AMP_BINDING"/>
    <property type="match status" value="1"/>
</dbReference>
<dbReference type="InterPro" id="IPR020806">
    <property type="entry name" value="PKS_PP-bd"/>
</dbReference>
<evidence type="ECO:0000313" key="4">
    <source>
        <dbReference type="EMBL" id="TCO59529.1"/>
    </source>
</evidence>
<dbReference type="InterPro" id="IPR009081">
    <property type="entry name" value="PP-bd_ACP"/>
</dbReference>